<protein>
    <submittedName>
        <fullName evidence="2">DUF4194 domain-containing protein</fullName>
    </submittedName>
</protein>
<sequence>MTELSTSRPGGASTSPTRTGAFPTLPDAGHGPRAAASPLTVAGPGATVYAGEPASDEVVALWPGDRGALRAATRGALARLVRGPYVSAEKDPEAWRALLAGEELVRSRLADLYLELVLDTDTGVAFVRRAPTDEAMDAVRELPLTFLDTALLLHLRGRLLDAADGRAVVGRDEVGDALAGYRRRSGVDGAEFARLLDASWDRMFGRGLLEPTTTEGRFEVSPVLRVLFGAEQVAAVQAEYARLAKEKA</sequence>
<proteinExistence type="predicted"/>
<gene>
    <name evidence="2" type="ORF">L1785_17870</name>
</gene>
<evidence type="ECO:0000313" key="2">
    <source>
        <dbReference type="EMBL" id="MCF4122848.1"/>
    </source>
</evidence>
<dbReference type="EMBL" id="JAKGSG010000050">
    <property type="protein sequence ID" value="MCF4122848.1"/>
    <property type="molecule type" value="Genomic_DNA"/>
</dbReference>
<dbReference type="Proteomes" id="UP001165405">
    <property type="component" value="Unassembled WGS sequence"/>
</dbReference>
<comment type="caution">
    <text evidence="2">The sequence shown here is derived from an EMBL/GenBank/DDBJ whole genome shotgun (WGS) entry which is preliminary data.</text>
</comment>
<dbReference type="Pfam" id="PF13835">
    <property type="entry name" value="DUF4194"/>
    <property type="match status" value="1"/>
</dbReference>
<feature type="region of interest" description="Disordered" evidence="1">
    <location>
        <begin position="1"/>
        <end position="39"/>
    </location>
</feature>
<dbReference type="InterPro" id="IPR025449">
    <property type="entry name" value="JetB"/>
</dbReference>
<name>A0AA41U8B8_9MICO</name>
<evidence type="ECO:0000256" key="1">
    <source>
        <dbReference type="SAM" id="MobiDB-lite"/>
    </source>
</evidence>
<accession>A0AA41U8B8</accession>
<feature type="compositionally biased region" description="Polar residues" evidence="1">
    <location>
        <begin position="1"/>
        <end position="18"/>
    </location>
</feature>
<dbReference type="AlphaFoldDB" id="A0AA41U8B8"/>
<dbReference type="RefSeq" id="WP_236090639.1">
    <property type="nucleotide sequence ID" value="NZ_JAKGSG010000050.1"/>
</dbReference>
<organism evidence="2 3">
    <name type="scientific">Antribacter soli</name>
    <dbReference type="NCBI Taxonomy" id="2910976"/>
    <lineage>
        <taxon>Bacteria</taxon>
        <taxon>Bacillati</taxon>
        <taxon>Actinomycetota</taxon>
        <taxon>Actinomycetes</taxon>
        <taxon>Micrococcales</taxon>
        <taxon>Promicromonosporaceae</taxon>
        <taxon>Antribacter</taxon>
    </lineage>
</organism>
<evidence type="ECO:0000313" key="3">
    <source>
        <dbReference type="Proteomes" id="UP001165405"/>
    </source>
</evidence>
<keyword evidence="3" id="KW-1185">Reference proteome</keyword>
<reference evidence="2" key="1">
    <citation type="submission" date="2022-01" db="EMBL/GenBank/DDBJ databases">
        <title>Antribacter sp. nov., isolated from Guizhou of China.</title>
        <authorList>
            <person name="Chengliang C."/>
            <person name="Ya Z."/>
        </authorList>
    </citation>
    <scope>NUCLEOTIDE SEQUENCE</scope>
    <source>
        <strain evidence="2">KLBMP 9083</strain>
    </source>
</reference>